<dbReference type="InterPro" id="IPR022996">
    <property type="entry name" value="UPF0310"/>
</dbReference>
<dbReference type="InterPro" id="IPR015947">
    <property type="entry name" value="PUA-like_sf"/>
</dbReference>
<dbReference type="Gene3D" id="3.10.590.10">
    <property type="entry name" value="ph1033 like domains"/>
    <property type="match status" value="1"/>
</dbReference>
<dbReference type="CDD" id="cd21132">
    <property type="entry name" value="EVE-like"/>
    <property type="match status" value="1"/>
</dbReference>
<gene>
    <name evidence="3" type="ORF">H8L47_19885</name>
</gene>
<keyword evidence="4" id="KW-1185">Reference proteome</keyword>
<evidence type="ECO:0000259" key="2">
    <source>
        <dbReference type="Pfam" id="PF01878"/>
    </source>
</evidence>
<dbReference type="RefSeq" id="WP_186955346.1">
    <property type="nucleotide sequence ID" value="NZ_JACOFX010000012.1"/>
</dbReference>
<dbReference type="SUPFAM" id="SSF88697">
    <property type="entry name" value="PUA domain-like"/>
    <property type="match status" value="1"/>
</dbReference>
<dbReference type="Proteomes" id="UP000646911">
    <property type="component" value="Unassembled WGS sequence"/>
</dbReference>
<evidence type="ECO:0000313" key="3">
    <source>
        <dbReference type="EMBL" id="MBC3909831.1"/>
    </source>
</evidence>
<protein>
    <recommendedName>
        <fullName evidence="1">UPF0310 protein H8L47_19885</fullName>
    </recommendedName>
</protein>
<evidence type="ECO:0000256" key="1">
    <source>
        <dbReference type="HAMAP-Rule" id="MF_00771"/>
    </source>
</evidence>
<dbReference type="Pfam" id="PF01878">
    <property type="entry name" value="EVE"/>
    <property type="match status" value="1"/>
</dbReference>
<name>A0ABR6ZDK3_9BURK</name>
<organism evidence="3 4">
    <name type="scientific">Undibacterium umbellatum</name>
    <dbReference type="NCBI Taxonomy" id="2762300"/>
    <lineage>
        <taxon>Bacteria</taxon>
        <taxon>Pseudomonadati</taxon>
        <taxon>Pseudomonadota</taxon>
        <taxon>Betaproteobacteria</taxon>
        <taxon>Burkholderiales</taxon>
        <taxon>Oxalobacteraceae</taxon>
        <taxon>Undibacterium</taxon>
    </lineage>
</organism>
<dbReference type="HAMAP" id="MF_00771">
    <property type="entry name" value="UPF0310"/>
    <property type="match status" value="1"/>
</dbReference>
<comment type="caution">
    <text evidence="3">The sequence shown here is derived from an EMBL/GenBank/DDBJ whole genome shotgun (WGS) entry which is preliminary data.</text>
</comment>
<reference evidence="3 4" key="1">
    <citation type="submission" date="2020-08" db="EMBL/GenBank/DDBJ databases">
        <title>Novel species isolated from subtropical streams in China.</title>
        <authorList>
            <person name="Lu H."/>
        </authorList>
    </citation>
    <scope>NUCLEOTIDE SEQUENCE [LARGE SCALE GENOMIC DNA]</scope>
    <source>
        <strain evidence="3 4">NL8W</strain>
    </source>
</reference>
<feature type="domain" description="EVE" evidence="2">
    <location>
        <begin position="8"/>
        <end position="137"/>
    </location>
</feature>
<proteinExistence type="inferred from homology"/>
<comment type="similarity">
    <text evidence="1">Belongs to the UPF0310 family.</text>
</comment>
<accession>A0ABR6ZDK3</accession>
<dbReference type="NCBIfam" id="NF002616">
    <property type="entry name" value="PRK02268.1-2"/>
    <property type="match status" value="1"/>
</dbReference>
<dbReference type="InterPro" id="IPR002740">
    <property type="entry name" value="EVE_domain"/>
</dbReference>
<dbReference type="EMBL" id="JACOFX010000012">
    <property type="protein sequence ID" value="MBC3909831.1"/>
    <property type="molecule type" value="Genomic_DNA"/>
</dbReference>
<evidence type="ECO:0000313" key="4">
    <source>
        <dbReference type="Proteomes" id="UP000646911"/>
    </source>
</evidence>
<sequence length="169" mass="18817">MDTQQYRNWIAVASADHVLRGQADGYMQVCHGKAAPLRRLKPGDRVVYYSPSQVFGSNIKLQAFTAIGRVKLRDAYQADMGGGFHPYRRDVDWTSSRHASILPLLQTLEFSVGVKNWGYQFRYGLFAISEHDMRVIAMAMGAERALFEAGNTCAELAAITNLQLSLGLS</sequence>